<dbReference type="GO" id="GO:0003700">
    <property type="term" value="F:DNA-binding transcription factor activity"/>
    <property type="evidence" value="ECO:0007669"/>
    <property type="project" value="TreeGrafter"/>
</dbReference>
<comment type="caution">
    <text evidence="6">The sequence shown here is derived from an EMBL/GenBank/DDBJ whole genome shotgun (WGS) entry which is preliminary data.</text>
</comment>
<dbReference type="RefSeq" id="WP_196152729.1">
    <property type="nucleotide sequence ID" value="NZ_JADMLG010000015.1"/>
</dbReference>
<dbReference type="Gene3D" id="1.10.10.60">
    <property type="entry name" value="Homeodomain-like"/>
    <property type="match status" value="1"/>
</dbReference>
<evidence type="ECO:0000256" key="3">
    <source>
        <dbReference type="ARBA" id="ARBA00023163"/>
    </source>
</evidence>
<evidence type="ECO:0000256" key="4">
    <source>
        <dbReference type="PROSITE-ProRule" id="PRU00335"/>
    </source>
</evidence>
<dbReference type="PANTHER" id="PTHR30055:SF234">
    <property type="entry name" value="HTH-TYPE TRANSCRIPTIONAL REGULATOR BETI"/>
    <property type="match status" value="1"/>
</dbReference>
<name>A0A931IHE1_9NOCA</name>
<dbReference type="Pfam" id="PF00440">
    <property type="entry name" value="TetR_N"/>
    <property type="match status" value="1"/>
</dbReference>
<feature type="DNA-binding region" description="H-T-H motif" evidence="4">
    <location>
        <begin position="60"/>
        <end position="79"/>
    </location>
</feature>
<keyword evidence="7" id="KW-1185">Reference proteome</keyword>
<dbReference type="Gene3D" id="1.10.357.10">
    <property type="entry name" value="Tetracycline Repressor, domain 2"/>
    <property type="match status" value="1"/>
</dbReference>
<accession>A0A931IHE1</accession>
<evidence type="ECO:0000313" key="6">
    <source>
        <dbReference type="EMBL" id="MBH0780420.1"/>
    </source>
</evidence>
<evidence type="ECO:0000259" key="5">
    <source>
        <dbReference type="PROSITE" id="PS50977"/>
    </source>
</evidence>
<dbReference type="PRINTS" id="PR00455">
    <property type="entry name" value="HTHTETR"/>
</dbReference>
<dbReference type="SUPFAM" id="SSF48498">
    <property type="entry name" value="Tetracyclin repressor-like, C-terminal domain"/>
    <property type="match status" value="1"/>
</dbReference>
<dbReference type="PROSITE" id="PS50977">
    <property type="entry name" value="HTH_TETR_2"/>
    <property type="match status" value="1"/>
</dbReference>
<dbReference type="InterPro" id="IPR050109">
    <property type="entry name" value="HTH-type_TetR-like_transc_reg"/>
</dbReference>
<keyword evidence="1" id="KW-0805">Transcription regulation</keyword>
<keyword evidence="3" id="KW-0804">Transcription</keyword>
<protein>
    <submittedName>
        <fullName evidence="6">TetR/AcrR family transcriptional regulator</fullName>
    </submittedName>
</protein>
<proteinExistence type="predicted"/>
<sequence>MTTSNPSPDDGADAPLAAWAQRAAERSPSVRRSRARSVEQATVIVAAARRLVLAEGKAFTTQEVSKEAGIALQTLYRHFPSKDQLLLAVFEDVIAEAAALLSEAARDLPDPVQRLRFFLVSVLQAVHVTGTPFASAEHWRLYQLFPTEMEQATRPVVDLFEQELRQAASAGQLRPSDPAADAWLAVKLVMSVFHHYAFAPGEDIGDMSERLWSFCLAAFGGSSVSRTPTVETGAR</sequence>
<organism evidence="6 7">
    <name type="scientific">Nocardia bovistercoris</name>
    <dbReference type="NCBI Taxonomy" id="2785916"/>
    <lineage>
        <taxon>Bacteria</taxon>
        <taxon>Bacillati</taxon>
        <taxon>Actinomycetota</taxon>
        <taxon>Actinomycetes</taxon>
        <taxon>Mycobacteriales</taxon>
        <taxon>Nocardiaceae</taxon>
        <taxon>Nocardia</taxon>
    </lineage>
</organism>
<gene>
    <name evidence="6" type="ORF">IT779_29525</name>
</gene>
<dbReference type="AlphaFoldDB" id="A0A931IHE1"/>
<dbReference type="InterPro" id="IPR009057">
    <property type="entry name" value="Homeodomain-like_sf"/>
</dbReference>
<evidence type="ECO:0000256" key="1">
    <source>
        <dbReference type="ARBA" id="ARBA00023015"/>
    </source>
</evidence>
<dbReference type="PANTHER" id="PTHR30055">
    <property type="entry name" value="HTH-TYPE TRANSCRIPTIONAL REGULATOR RUTR"/>
    <property type="match status" value="1"/>
</dbReference>
<evidence type="ECO:0000313" key="7">
    <source>
        <dbReference type="Proteomes" id="UP000655751"/>
    </source>
</evidence>
<evidence type="ECO:0000256" key="2">
    <source>
        <dbReference type="ARBA" id="ARBA00023125"/>
    </source>
</evidence>
<dbReference type="SUPFAM" id="SSF46689">
    <property type="entry name" value="Homeodomain-like"/>
    <property type="match status" value="1"/>
</dbReference>
<reference evidence="6" key="1">
    <citation type="submission" date="2020-11" db="EMBL/GenBank/DDBJ databases">
        <title>Nocardia NEAU-351.nov., a novel actinomycete isolated from the cow dung.</title>
        <authorList>
            <person name="Zhang X."/>
        </authorList>
    </citation>
    <scope>NUCLEOTIDE SEQUENCE</scope>
    <source>
        <strain evidence="6">NEAU-351</strain>
    </source>
</reference>
<feature type="domain" description="HTH tetR-type" evidence="5">
    <location>
        <begin position="38"/>
        <end position="97"/>
    </location>
</feature>
<dbReference type="InterPro" id="IPR001647">
    <property type="entry name" value="HTH_TetR"/>
</dbReference>
<keyword evidence="2 4" id="KW-0238">DNA-binding</keyword>
<dbReference type="GO" id="GO:0000976">
    <property type="term" value="F:transcription cis-regulatory region binding"/>
    <property type="evidence" value="ECO:0007669"/>
    <property type="project" value="TreeGrafter"/>
</dbReference>
<dbReference type="InterPro" id="IPR036271">
    <property type="entry name" value="Tet_transcr_reg_TetR-rel_C_sf"/>
</dbReference>
<dbReference type="EMBL" id="JADMLG010000015">
    <property type="protein sequence ID" value="MBH0780420.1"/>
    <property type="molecule type" value="Genomic_DNA"/>
</dbReference>
<dbReference type="Proteomes" id="UP000655751">
    <property type="component" value="Unassembled WGS sequence"/>
</dbReference>